<dbReference type="Gene3D" id="1.10.10.10">
    <property type="entry name" value="Winged helix-like DNA-binding domain superfamily/Winged helix DNA-binding domain"/>
    <property type="match status" value="1"/>
</dbReference>
<protein>
    <submittedName>
        <fullName evidence="7">DNA-binding transcriptional regulator, LysR family</fullName>
    </submittedName>
    <submittedName>
        <fullName evidence="6">LysR family transcriptional regulator</fullName>
    </submittedName>
</protein>
<evidence type="ECO:0000259" key="5">
    <source>
        <dbReference type="PROSITE" id="PS50931"/>
    </source>
</evidence>
<keyword evidence="4" id="KW-0804">Transcription</keyword>
<proteinExistence type="inferred from homology"/>
<dbReference type="AlphaFoldDB" id="A0A099EX75"/>
<evidence type="ECO:0000313" key="9">
    <source>
        <dbReference type="Proteomes" id="UP000182312"/>
    </source>
</evidence>
<dbReference type="CDD" id="cd08417">
    <property type="entry name" value="PBP2_Nitroaromatics_like"/>
    <property type="match status" value="1"/>
</dbReference>
<dbReference type="InterPro" id="IPR000847">
    <property type="entry name" value="LysR_HTH_N"/>
</dbReference>
<reference evidence="6 8" key="2">
    <citation type="submission" date="2014-10" db="EMBL/GenBank/DDBJ databases">
        <title>Paracoccus sanguinis sp. nov., isolated from clinical specimens of New York State patients.</title>
        <authorList>
            <person name="Mingle L.A."/>
            <person name="Cole J.A."/>
            <person name="Lapierre P."/>
            <person name="Musser K.A."/>
        </authorList>
    </citation>
    <scope>NUCLEOTIDE SEQUENCE [LARGE SCALE GENOMIC DNA]</scope>
    <source>
        <strain evidence="6 8">JCM 14014</strain>
    </source>
</reference>
<evidence type="ECO:0000313" key="8">
    <source>
        <dbReference type="Proteomes" id="UP000029846"/>
    </source>
</evidence>
<dbReference type="Gene3D" id="3.40.190.10">
    <property type="entry name" value="Periplasmic binding protein-like II"/>
    <property type="match status" value="2"/>
</dbReference>
<keyword evidence="8" id="KW-1185">Reference proteome</keyword>
<evidence type="ECO:0000313" key="6">
    <source>
        <dbReference type="EMBL" id="KGJ02849.1"/>
    </source>
</evidence>
<reference evidence="6 8" key="1">
    <citation type="submission" date="2014-09" db="EMBL/GenBank/DDBJ databases">
        <authorList>
            <person name="McGinnis J.M."/>
            <person name="Wolfgang W.J."/>
        </authorList>
    </citation>
    <scope>NUCLEOTIDE SEQUENCE [LARGE SCALE GENOMIC DNA]</scope>
    <source>
        <strain evidence="6 8">JCM 14014</strain>
    </source>
</reference>
<evidence type="ECO:0000313" key="7">
    <source>
        <dbReference type="EMBL" id="SFA60196.1"/>
    </source>
</evidence>
<dbReference type="OrthoDB" id="528082at2"/>
<dbReference type="InterPro" id="IPR037402">
    <property type="entry name" value="YidZ_PBP2"/>
</dbReference>
<dbReference type="PROSITE" id="PS50931">
    <property type="entry name" value="HTH_LYSR"/>
    <property type="match status" value="1"/>
</dbReference>
<gene>
    <name evidence="6" type="ORF">IT41_16240</name>
    <name evidence="7" type="ORF">SAMN04487972_12716</name>
</gene>
<dbReference type="InterPro" id="IPR050389">
    <property type="entry name" value="LysR-type_TF"/>
</dbReference>
<dbReference type="SUPFAM" id="SSF46785">
    <property type="entry name" value="Winged helix' DNA-binding domain"/>
    <property type="match status" value="1"/>
</dbReference>
<dbReference type="Proteomes" id="UP000029846">
    <property type="component" value="Unassembled WGS sequence"/>
</dbReference>
<evidence type="ECO:0000256" key="3">
    <source>
        <dbReference type="ARBA" id="ARBA00023125"/>
    </source>
</evidence>
<dbReference type="Proteomes" id="UP000182312">
    <property type="component" value="Unassembled WGS sequence"/>
</dbReference>
<dbReference type="Pfam" id="PF00126">
    <property type="entry name" value="HTH_1"/>
    <property type="match status" value="1"/>
</dbReference>
<dbReference type="PANTHER" id="PTHR30118">
    <property type="entry name" value="HTH-TYPE TRANSCRIPTIONAL REGULATOR LEUO-RELATED"/>
    <property type="match status" value="1"/>
</dbReference>
<evidence type="ECO:0000256" key="4">
    <source>
        <dbReference type="ARBA" id="ARBA00023163"/>
    </source>
</evidence>
<accession>A0A099EX75</accession>
<dbReference type="InterPro" id="IPR036388">
    <property type="entry name" value="WH-like_DNA-bd_sf"/>
</dbReference>
<dbReference type="Pfam" id="PF03466">
    <property type="entry name" value="LysR_substrate"/>
    <property type="match status" value="1"/>
</dbReference>
<dbReference type="eggNOG" id="COG0583">
    <property type="taxonomic scope" value="Bacteria"/>
</dbReference>
<keyword evidence="2" id="KW-0805">Transcription regulation</keyword>
<dbReference type="PANTHER" id="PTHR30118:SF15">
    <property type="entry name" value="TRANSCRIPTIONAL REGULATORY PROTEIN"/>
    <property type="match status" value="1"/>
</dbReference>
<dbReference type="GO" id="GO:0003677">
    <property type="term" value="F:DNA binding"/>
    <property type="evidence" value="ECO:0007669"/>
    <property type="project" value="UniProtKB-KW"/>
</dbReference>
<dbReference type="InterPro" id="IPR005119">
    <property type="entry name" value="LysR_subst-bd"/>
</dbReference>
<sequence length="305" mass="33152">MHQRNLRSVDLNLLVVLEALLAERNVTRAAKRLGLSQPATSRALGRLRAVLGDKLLAEGAGGYSLTPRAVTLEPVLKSVLTEISGMLDAQPFDPATAQGRIRLMTPDLHAAGLLSPLLAQITEAAPGLDIEVPPLQEDPLSALENDQIDAVIGVMDTARSGIQRRALFDDRYVCLLRAGHPAIRQGFSIDDFLACDHVVVAITDVGPTTVDETLAGQGLTRRVRVRIPSFLAAMDMVSRSELVMTLPETLARTADVKRFAILPPPMDLPGFTMSLLWHKRYQDAPPHIWLREAIVTAAASIMSDR</sequence>
<organism evidence="6 8">
    <name type="scientific">Paracoccus halophilus</name>
    <dbReference type="NCBI Taxonomy" id="376733"/>
    <lineage>
        <taxon>Bacteria</taxon>
        <taxon>Pseudomonadati</taxon>
        <taxon>Pseudomonadota</taxon>
        <taxon>Alphaproteobacteria</taxon>
        <taxon>Rhodobacterales</taxon>
        <taxon>Paracoccaceae</taxon>
        <taxon>Paracoccus</taxon>
    </lineage>
</organism>
<evidence type="ECO:0000256" key="1">
    <source>
        <dbReference type="ARBA" id="ARBA00009437"/>
    </source>
</evidence>
<dbReference type="SUPFAM" id="SSF53850">
    <property type="entry name" value="Periplasmic binding protein-like II"/>
    <property type="match status" value="1"/>
</dbReference>
<dbReference type="PRINTS" id="PR00039">
    <property type="entry name" value="HTHLYSR"/>
</dbReference>
<dbReference type="GO" id="GO:0003700">
    <property type="term" value="F:DNA-binding transcription factor activity"/>
    <property type="evidence" value="ECO:0007669"/>
    <property type="project" value="InterPro"/>
</dbReference>
<dbReference type="InterPro" id="IPR036390">
    <property type="entry name" value="WH_DNA-bd_sf"/>
</dbReference>
<feature type="domain" description="HTH lysR-type" evidence="5">
    <location>
        <begin position="9"/>
        <end position="66"/>
    </location>
</feature>
<comment type="similarity">
    <text evidence="1">Belongs to the LysR transcriptional regulatory family.</text>
</comment>
<dbReference type="RefSeq" id="WP_036743188.1">
    <property type="nucleotide sequence ID" value="NZ_FOJO01000027.1"/>
</dbReference>
<reference evidence="7 9" key="3">
    <citation type="submission" date="2016-10" db="EMBL/GenBank/DDBJ databases">
        <authorList>
            <person name="de Groot N.N."/>
        </authorList>
    </citation>
    <scope>NUCLEOTIDE SEQUENCE [LARGE SCALE GENOMIC DNA]</scope>
    <source>
        <strain evidence="7 9">CGMCC 1.6117</strain>
    </source>
</reference>
<dbReference type="EMBL" id="JRKN01000030">
    <property type="protein sequence ID" value="KGJ02849.1"/>
    <property type="molecule type" value="Genomic_DNA"/>
</dbReference>
<name>A0A099EX75_9RHOB</name>
<dbReference type="EMBL" id="FOJO01000027">
    <property type="protein sequence ID" value="SFA60196.1"/>
    <property type="molecule type" value="Genomic_DNA"/>
</dbReference>
<keyword evidence="3 7" id="KW-0238">DNA-binding</keyword>
<evidence type="ECO:0000256" key="2">
    <source>
        <dbReference type="ARBA" id="ARBA00023015"/>
    </source>
</evidence>